<reference evidence="3" key="1">
    <citation type="submission" date="2021-06" db="EMBL/GenBank/DDBJ databases">
        <authorList>
            <person name="Kallberg Y."/>
            <person name="Tangrot J."/>
            <person name="Rosling A."/>
        </authorList>
    </citation>
    <scope>NUCLEOTIDE SEQUENCE</scope>
    <source>
        <strain evidence="3">FL130A</strain>
    </source>
</reference>
<feature type="non-terminal residue" evidence="3">
    <location>
        <position position="1"/>
    </location>
</feature>
<feature type="region of interest" description="Disordered" evidence="2">
    <location>
        <begin position="116"/>
        <end position="148"/>
    </location>
</feature>
<evidence type="ECO:0000313" key="4">
    <source>
        <dbReference type="Proteomes" id="UP000789508"/>
    </source>
</evidence>
<feature type="coiled-coil region" evidence="1">
    <location>
        <begin position="12"/>
        <end position="43"/>
    </location>
</feature>
<dbReference type="OrthoDB" id="10468261at2759"/>
<evidence type="ECO:0000256" key="2">
    <source>
        <dbReference type="SAM" id="MobiDB-lite"/>
    </source>
</evidence>
<dbReference type="Proteomes" id="UP000789508">
    <property type="component" value="Unassembled WGS sequence"/>
</dbReference>
<name>A0A9N9J8H1_9GLOM</name>
<proteinExistence type="predicted"/>
<evidence type="ECO:0000313" key="3">
    <source>
        <dbReference type="EMBL" id="CAG8770079.1"/>
    </source>
</evidence>
<organism evidence="3 4">
    <name type="scientific">Ambispora leptoticha</name>
    <dbReference type="NCBI Taxonomy" id="144679"/>
    <lineage>
        <taxon>Eukaryota</taxon>
        <taxon>Fungi</taxon>
        <taxon>Fungi incertae sedis</taxon>
        <taxon>Mucoromycota</taxon>
        <taxon>Glomeromycotina</taxon>
        <taxon>Glomeromycetes</taxon>
        <taxon>Archaeosporales</taxon>
        <taxon>Ambisporaceae</taxon>
        <taxon>Ambispora</taxon>
    </lineage>
</organism>
<keyword evidence="1" id="KW-0175">Coiled coil</keyword>
<accession>A0A9N9J8H1</accession>
<keyword evidence="4" id="KW-1185">Reference proteome</keyword>
<protein>
    <submittedName>
        <fullName evidence="3">2757_t:CDS:1</fullName>
    </submittedName>
</protein>
<sequence length="148" mass="16987">HNQQAEAALAQLQKVDQSREEAVKALQEAKNKSEKQIAFQLEQENFSVENKIFLQTVLGKLIPETLKNDNDEAELTALENQLKTFQTASESEEKGEIYQKYKKTIDQILTEIRQEKQRYQQTKLPDSQEEQIPKGDKQKPSSGGRLPD</sequence>
<dbReference type="AlphaFoldDB" id="A0A9N9J8H1"/>
<evidence type="ECO:0000256" key="1">
    <source>
        <dbReference type="SAM" id="Coils"/>
    </source>
</evidence>
<gene>
    <name evidence="3" type="ORF">ALEPTO_LOCUS14099</name>
</gene>
<dbReference type="EMBL" id="CAJVPS010051828">
    <property type="protein sequence ID" value="CAG8770079.1"/>
    <property type="molecule type" value="Genomic_DNA"/>
</dbReference>
<comment type="caution">
    <text evidence="3">The sequence shown here is derived from an EMBL/GenBank/DDBJ whole genome shotgun (WGS) entry which is preliminary data.</text>
</comment>